<feature type="compositionally biased region" description="Basic and acidic residues" evidence="2">
    <location>
        <begin position="313"/>
        <end position="334"/>
    </location>
</feature>
<name>A0A9Q1JHR0_9CARY</name>
<feature type="region of interest" description="Disordered" evidence="2">
    <location>
        <begin position="279"/>
        <end position="334"/>
    </location>
</feature>
<dbReference type="Pfam" id="PF14389">
    <property type="entry name" value="Lzipper-MIP1"/>
    <property type="match status" value="1"/>
</dbReference>
<feature type="coiled-coil region" evidence="1">
    <location>
        <begin position="170"/>
        <end position="204"/>
    </location>
</feature>
<evidence type="ECO:0000256" key="1">
    <source>
        <dbReference type="SAM" id="Coils"/>
    </source>
</evidence>
<feature type="coiled-coil region" evidence="1">
    <location>
        <begin position="117"/>
        <end position="144"/>
    </location>
</feature>
<dbReference type="EMBL" id="JAKOGI010002010">
    <property type="protein sequence ID" value="KAJ8423259.1"/>
    <property type="molecule type" value="Genomic_DNA"/>
</dbReference>
<keyword evidence="6" id="KW-1185">Reference proteome</keyword>
<evidence type="ECO:0000259" key="4">
    <source>
        <dbReference type="Pfam" id="PF14389"/>
    </source>
</evidence>
<feature type="domain" description="Ternary complex factor MIP1 leucine-zipper" evidence="4">
    <location>
        <begin position="121"/>
        <end position="198"/>
    </location>
</feature>
<dbReference type="AlphaFoldDB" id="A0A9Q1JHR0"/>
<keyword evidence="1" id="KW-0175">Coiled coil</keyword>
<sequence length="690" mass="77839">MGRRSHHSESSFSSSSNSSPNSSKLYLQKSLLQVFPPTAFDNDKSQFNYKESYGDRDNNSLEIKQCRRTSGFISRIWPWNISNKHRKQHQRNNHMSAMAASELSRVPLPLDQIGKRNAGGQKKREELETEVALLQNMLSHEEKIRELLQQAYNSKPGYNLAVPTYTPPKLKELLTELLMVEDEIVRLEGQIEHLQKDVMIEQEATKLESKAKHLQNNQSYSINNNNSNNNKMLQAAGTNDGPQRIGYETKALHFIRKAIHGDHSLTDFTINGKLGDRATGSSSPYAQFSKESGVQERQIKGSGMLKPTSSPLRDFRHPTPKPKERNQELFRADHPKKTISGLTQAEESPGPKWQANKLSENIMKSLMLIYVRLIRTSRQMELEKSGPISRSMYSSLSFRTDSGVSLSTSLLLQKQQDPYGVFDREGAVLRDIGPYKNLVVFSSSSLDSKYVFHSSSVPLFQRLRGLLNSLQKVDLRSLTDQQKLAFWINIYNACIMNGFLEFGLPSTPAKLLTLLNKATLNVGGKIINAQAIERCILRKPTLSINNEIEKHSKEAIICEVYGLESMNANIIFALCCGTRSSPAVRIYTAEGIISELEKSKLEYLQASILVTSSKKIGLPELLIQNMRDFAEDIDSLVEWVCNQLPTSGSLRKSIVECFRSQNSINSGRSSSSINVENLSYNFEFQYLLQV</sequence>
<proteinExistence type="predicted"/>
<evidence type="ECO:0000256" key="2">
    <source>
        <dbReference type="SAM" id="MobiDB-lite"/>
    </source>
</evidence>
<organism evidence="5 6">
    <name type="scientific">Carnegiea gigantea</name>
    <dbReference type="NCBI Taxonomy" id="171969"/>
    <lineage>
        <taxon>Eukaryota</taxon>
        <taxon>Viridiplantae</taxon>
        <taxon>Streptophyta</taxon>
        <taxon>Embryophyta</taxon>
        <taxon>Tracheophyta</taxon>
        <taxon>Spermatophyta</taxon>
        <taxon>Magnoliopsida</taxon>
        <taxon>eudicotyledons</taxon>
        <taxon>Gunneridae</taxon>
        <taxon>Pentapetalae</taxon>
        <taxon>Caryophyllales</taxon>
        <taxon>Cactineae</taxon>
        <taxon>Cactaceae</taxon>
        <taxon>Cactoideae</taxon>
        <taxon>Echinocereeae</taxon>
        <taxon>Carnegiea</taxon>
    </lineage>
</organism>
<accession>A0A9Q1JHR0</accession>
<dbReference type="PANTHER" id="PTHR46248">
    <property type="entry name" value="EXPRESSED PROTEIN"/>
    <property type="match status" value="1"/>
</dbReference>
<dbReference type="InterPro" id="IPR006869">
    <property type="entry name" value="DUF547"/>
</dbReference>
<dbReference type="Pfam" id="PF04784">
    <property type="entry name" value="DUF547"/>
    <property type="match status" value="1"/>
</dbReference>
<dbReference type="InterPro" id="IPR025757">
    <property type="entry name" value="MIP1_Leuzipper"/>
</dbReference>
<feature type="compositionally biased region" description="Low complexity" evidence="2">
    <location>
        <begin position="10"/>
        <end position="23"/>
    </location>
</feature>
<feature type="region of interest" description="Disordered" evidence="2">
    <location>
        <begin position="1"/>
        <end position="23"/>
    </location>
</feature>
<feature type="domain" description="DUF547" evidence="3">
    <location>
        <begin position="476"/>
        <end position="604"/>
    </location>
</feature>
<dbReference type="PANTHER" id="PTHR46248:SF6">
    <property type="entry name" value="OS03G0859900 PROTEIN"/>
    <property type="match status" value="1"/>
</dbReference>
<feature type="compositionally biased region" description="Polar residues" evidence="2">
    <location>
        <begin position="279"/>
        <end position="292"/>
    </location>
</feature>
<evidence type="ECO:0000259" key="3">
    <source>
        <dbReference type="Pfam" id="PF04784"/>
    </source>
</evidence>
<evidence type="ECO:0000313" key="5">
    <source>
        <dbReference type="EMBL" id="KAJ8423259.1"/>
    </source>
</evidence>
<comment type="caution">
    <text evidence="5">The sequence shown here is derived from an EMBL/GenBank/DDBJ whole genome shotgun (WGS) entry which is preliminary data.</text>
</comment>
<dbReference type="OrthoDB" id="418495at2759"/>
<protein>
    <recommendedName>
        <fullName evidence="7">DUF547 domain-containing protein</fullName>
    </recommendedName>
</protein>
<dbReference type="Proteomes" id="UP001153076">
    <property type="component" value="Unassembled WGS sequence"/>
</dbReference>
<evidence type="ECO:0008006" key="7">
    <source>
        <dbReference type="Google" id="ProtNLM"/>
    </source>
</evidence>
<gene>
    <name evidence="5" type="ORF">Cgig2_003071</name>
</gene>
<reference evidence="5" key="1">
    <citation type="submission" date="2022-04" db="EMBL/GenBank/DDBJ databases">
        <title>Carnegiea gigantea Genome sequencing and assembly v2.</title>
        <authorList>
            <person name="Copetti D."/>
            <person name="Sanderson M.J."/>
            <person name="Burquez A."/>
            <person name="Wojciechowski M.F."/>
        </authorList>
    </citation>
    <scope>NUCLEOTIDE SEQUENCE</scope>
    <source>
        <strain evidence="5">SGP5-SGP5p</strain>
        <tissue evidence="5">Aerial part</tissue>
    </source>
</reference>
<evidence type="ECO:0000313" key="6">
    <source>
        <dbReference type="Proteomes" id="UP001153076"/>
    </source>
</evidence>